<dbReference type="Pfam" id="PF00089">
    <property type="entry name" value="Trypsin"/>
    <property type="match status" value="1"/>
</dbReference>
<dbReference type="InterPro" id="IPR009003">
    <property type="entry name" value="Peptidase_S1_PA"/>
</dbReference>
<feature type="signal peptide" evidence="2">
    <location>
        <begin position="1"/>
        <end position="28"/>
    </location>
</feature>
<comment type="caution">
    <text evidence="4">The sequence shown here is derived from an EMBL/GenBank/DDBJ whole genome shotgun (WGS) entry which is preliminary data.</text>
</comment>
<name>A0A817ZWI2_9BILA</name>
<dbReference type="InterPro" id="IPR025398">
    <property type="entry name" value="DUF4371"/>
</dbReference>
<organism evidence="4 5">
    <name type="scientific">Rotaria socialis</name>
    <dbReference type="NCBI Taxonomy" id="392032"/>
    <lineage>
        <taxon>Eukaryota</taxon>
        <taxon>Metazoa</taxon>
        <taxon>Spiralia</taxon>
        <taxon>Gnathifera</taxon>
        <taxon>Rotifera</taxon>
        <taxon>Eurotatoria</taxon>
        <taxon>Bdelloidea</taxon>
        <taxon>Philodinida</taxon>
        <taxon>Philodinidae</taxon>
        <taxon>Rotaria</taxon>
    </lineage>
</organism>
<feature type="compositionally biased region" description="Polar residues" evidence="1">
    <location>
        <begin position="125"/>
        <end position="189"/>
    </location>
</feature>
<dbReference type="Proteomes" id="UP000663869">
    <property type="component" value="Unassembled WGS sequence"/>
</dbReference>
<feature type="region of interest" description="Disordered" evidence="1">
    <location>
        <begin position="115"/>
        <end position="194"/>
    </location>
</feature>
<evidence type="ECO:0000313" key="4">
    <source>
        <dbReference type="EMBL" id="CAF3400190.1"/>
    </source>
</evidence>
<dbReference type="SUPFAM" id="SSF53098">
    <property type="entry name" value="Ribonuclease H-like"/>
    <property type="match status" value="1"/>
</dbReference>
<dbReference type="PROSITE" id="PS50240">
    <property type="entry name" value="TRYPSIN_DOM"/>
    <property type="match status" value="1"/>
</dbReference>
<dbReference type="GO" id="GO:0004252">
    <property type="term" value="F:serine-type endopeptidase activity"/>
    <property type="evidence" value="ECO:0007669"/>
    <property type="project" value="InterPro"/>
</dbReference>
<dbReference type="AlphaFoldDB" id="A0A817ZWI2"/>
<dbReference type="PANTHER" id="PTHR45749:SF21">
    <property type="entry name" value="DUF4371 DOMAIN-CONTAINING PROTEIN"/>
    <property type="match status" value="1"/>
</dbReference>
<dbReference type="Pfam" id="PF05699">
    <property type="entry name" value="Dimer_Tnp_hAT"/>
    <property type="match status" value="1"/>
</dbReference>
<dbReference type="GO" id="GO:0046983">
    <property type="term" value="F:protein dimerization activity"/>
    <property type="evidence" value="ECO:0007669"/>
    <property type="project" value="InterPro"/>
</dbReference>
<evidence type="ECO:0000256" key="2">
    <source>
        <dbReference type="SAM" id="SignalP"/>
    </source>
</evidence>
<dbReference type="GO" id="GO:0006508">
    <property type="term" value="P:proteolysis"/>
    <property type="evidence" value="ECO:0007669"/>
    <property type="project" value="InterPro"/>
</dbReference>
<dbReference type="SUPFAM" id="SSF50494">
    <property type="entry name" value="Trypsin-like serine proteases"/>
    <property type="match status" value="1"/>
</dbReference>
<gene>
    <name evidence="4" type="ORF">FME351_LOCUS8986</name>
</gene>
<evidence type="ECO:0000256" key="1">
    <source>
        <dbReference type="SAM" id="MobiDB-lite"/>
    </source>
</evidence>
<dbReference type="Gene3D" id="2.40.10.10">
    <property type="entry name" value="Trypsin-like serine proteases"/>
    <property type="match status" value="2"/>
</dbReference>
<feature type="chain" id="PRO_5032330444" description="Peptidase S1 domain-containing protein" evidence="2">
    <location>
        <begin position="29"/>
        <end position="1055"/>
    </location>
</feature>
<sequence length="1055" mass="120216">MKFTLNTATIISILWALFLLVIIQPSHEYLYTCDLNAACGCSSNSASVSRIIGGETAGTSTWCWAVSISIGGSSLCGGSILSSSWILIAAHCMSGVSASQVTIYAGSTTRFSGQSRVATGDISKQVRQSPTSETRTSNEPFRSPTTSNEPFTSPTTSNEPFTSPTTSNEPFTSPTTSNELLTSTPSSESITDRMEVPNESITDTSEVPNESSLVPPIVVLKEHETSYYRRSDVEIKNRICGEIQYAAKQAQLAFKIADMAFDETISTRNFLIEATSSIGKLNESLTDLLISCNEELERIPLTSITIEELKSTETFVSRDPSLTKVYNDQELRYLVSQGPYQPILLQYPINQAFRLIHDTCHFNPIWYKEFPLIEYSIITDSIYCFCCRLFGSGPGTERLKNGWTSSGMKTWNKMKASQGAGKRGKIYVHIESEVHKSSLQRYLIFKERKNNVDYMLNKNLQQQEQQQIEQQKSNQQIIEMLIDCVRYLARQGLACRGQEDQDGNFYQLVHLLSRHNSVLEDWIKNINNRPYKITYMSKDSQNEFIQLLGDCVQHKNLCEIKEASYYSIMADSSIDSNRQDMLSIFIRFVNKNGEPEERFVSIKPLHLKTGDGIANHILEVLNELDLDLDKLIAQSYDCANNMSGEFNGVRAKINEKLRRDTKYIPCSSHRSNTVVKHASEASLDIFSFFGVLQSIYVFFTSSTKRLAVLDEKISSNLFALTPKPISIIRWNAKYQSIRAVYESYDELIKSFGTIVDDRIHFDKESRQGAHSINTNLTTFNFITYLVFMKNLMAMTNSITTQFQAEQLDLIAAREILIETVRLLETERSNEFNLNNLLIIGEKISTKYDIDPDVEFNRKHRVKRPPKRFDDNPQTTHILSRTEYYRKTFRQVIDQLITEYKQLLMSMDKNIESLAALSPKYILNFTATDADNISKMVQINDSDLLYSEIQLFKEKIYQCETILNASKFIHERKASIPLIAQAYQYLLTLPVTTASVERSFSKMKIVKNRLRTKMGDERLDSLLTCTLETFILDQLKSNELVEKWSNNKTGRRMQFV</sequence>
<dbReference type="Pfam" id="PF14291">
    <property type="entry name" value="DUF4371"/>
    <property type="match status" value="1"/>
</dbReference>
<keyword evidence="2" id="KW-0732">Signal</keyword>
<reference evidence="4" key="1">
    <citation type="submission" date="2021-02" db="EMBL/GenBank/DDBJ databases">
        <authorList>
            <person name="Nowell W R."/>
        </authorList>
    </citation>
    <scope>NUCLEOTIDE SEQUENCE</scope>
</reference>
<evidence type="ECO:0000259" key="3">
    <source>
        <dbReference type="PROSITE" id="PS50240"/>
    </source>
</evidence>
<dbReference type="EMBL" id="CAJNYU010000957">
    <property type="protein sequence ID" value="CAF3400190.1"/>
    <property type="molecule type" value="Genomic_DNA"/>
</dbReference>
<feature type="domain" description="Peptidase S1" evidence="3">
    <location>
        <begin position="51"/>
        <end position="528"/>
    </location>
</feature>
<protein>
    <recommendedName>
        <fullName evidence="3">Peptidase S1 domain-containing protein</fullName>
    </recommendedName>
</protein>
<evidence type="ECO:0000313" key="5">
    <source>
        <dbReference type="Proteomes" id="UP000663869"/>
    </source>
</evidence>
<proteinExistence type="predicted"/>
<dbReference type="InterPro" id="IPR001254">
    <property type="entry name" value="Trypsin_dom"/>
</dbReference>
<dbReference type="InterPro" id="IPR008906">
    <property type="entry name" value="HATC_C_dom"/>
</dbReference>
<dbReference type="InterPro" id="IPR012337">
    <property type="entry name" value="RNaseH-like_sf"/>
</dbReference>
<dbReference type="InterPro" id="IPR043504">
    <property type="entry name" value="Peptidase_S1_PA_chymotrypsin"/>
</dbReference>
<accession>A0A817ZWI2</accession>
<dbReference type="PANTHER" id="PTHR45749">
    <property type="match status" value="1"/>
</dbReference>